<protein>
    <submittedName>
        <fullName evidence="2">Uncharacterized protein</fullName>
    </submittedName>
</protein>
<evidence type="ECO:0000256" key="1">
    <source>
        <dbReference type="SAM" id="Phobius"/>
    </source>
</evidence>
<keyword evidence="1" id="KW-0472">Membrane</keyword>
<feature type="transmembrane region" description="Helical" evidence="1">
    <location>
        <begin position="13"/>
        <end position="33"/>
    </location>
</feature>
<keyword evidence="1" id="KW-1133">Transmembrane helix</keyword>
<sequence length="141" mass="16534">MDPPAQFEFYVQFFAYFLCILLKLLLFLCPSIYRETGSGVAGDGGSNRCSCANSHFYCNQFVERDERLHLECQRQSEIAPKDPEKSSKRPSKMLIESFFSKECDKELEFELKDVLYDAEDINEGYQRKIEASKRDQVRKRF</sequence>
<keyword evidence="1" id="KW-0812">Transmembrane</keyword>
<dbReference type="AlphaFoldDB" id="A0A5K0Y6K6"/>
<proteinExistence type="predicted"/>
<organism evidence="2">
    <name type="scientific">Nymphaea colorata</name>
    <name type="common">pocket water lily</name>
    <dbReference type="NCBI Taxonomy" id="210225"/>
    <lineage>
        <taxon>Eukaryota</taxon>
        <taxon>Viridiplantae</taxon>
        <taxon>Streptophyta</taxon>
        <taxon>Embryophyta</taxon>
        <taxon>Tracheophyta</taxon>
        <taxon>Spermatophyta</taxon>
        <taxon>Magnoliopsida</taxon>
        <taxon>Nymphaeales</taxon>
        <taxon>Nymphaeaceae</taxon>
        <taxon>Nymphaea</taxon>
    </lineage>
</organism>
<dbReference type="EMBL" id="LR721776">
    <property type="protein sequence ID" value="VVV73295.1"/>
    <property type="molecule type" value="Genomic_DNA"/>
</dbReference>
<gene>
    <name evidence="2" type="ORF">NYM_LOCUS6022</name>
</gene>
<evidence type="ECO:0000313" key="2">
    <source>
        <dbReference type="EMBL" id="VVV73295.1"/>
    </source>
</evidence>
<accession>A0A5K0Y6K6</accession>
<dbReference type="Gramene" id="NC11G0060530.1">
    <property type="protein sequence ID" value="NC11G0060530.1:cds"/>
    <property type="gene ID" value="NC11G0060530"/>
</dbReference>
<reference evidence="2" key="1">
    <citation type="submission" date="2019-09" db="EMBL/GenBank/DDBJ databases">
        <authorList>
            <person name="Zhang L."/>
        </authorList>
    </citation>
    <scope>NUCLEOTIDE SEQUENCE</scope>
</reference>
<name>A0A5K0Y6K6_9MAGN</name>